<reference evidence="3 4" key="1">
    <citation type="submission" date="2013-12" db="EMBL/GenBank/DDBJ databases">
        <authorList>
            <person name="Cubeta M."/>
            <person name="Pakala S."/>
            <person name="Fedorova N."/>
            <person name="Thomas E."/>
            <person name="Dean R."/>
            <person name="Jabaji S."/>
            <person name="Neate S."/>
            <person name="Toda T."/>
            <person name="Tavantzis S."/>
            <person name="Vilgalys R."/>
            <person name="Bharathan N."/>
            <person name="Pakala S."/>
            <person name="Losada L.S."/>
            <person name="Zafar N."/>
            <person name="Nierman W."/>
        </authorList>
    </citation>
    <scope>NUCLEOTIDE SEQUENCE [LARGE SCALE GENOMIC DNA]</scope>
    <source>
        <strain evidence="3 4">123E</strain>
    </source>
</reference>
<evidence type="ECO:0000259" key="2">
    <source>
        <dbReference type="Pfam" id="PF17667"/>
    </source>
</evidence>
<dbReference type="PANTHER" id="PTHR38248">
    <property type="entry name" value="FUNK1 6"/>
    <property type="match status" value="1"/>
</dbReference>
<protein>
    <recommendedName>
        <fullName evidence="2">Fungal-type protein kinase domain-containing protein</fullName>
    </recommendedName>
</protein>
<accession>A0A074SAK2</accession>
<evidence type="ECO:0000313" key="3">
    <source>
        <dbReference type="EMBL" id="KEP47057.1"/>
    </source>
</evidence>
<feature type="compositionally biased region" description="Polar residues" evidence="1">
    <location>
        <begin position="1"/>
        <end position="44"/>
    </location>
</feature>
<sequence length="585" mass="66745">MNQAPFDISSISDDYESVTSGVPTSSLFAPSGSTNHHIPSSIGTGSAEAVSTPLNERKRSAEHLDLDTSTEPAPKRSKKETNRSTNGNIRDAVEKSGINGAEMLRCSLGRRHAFSMIIIDATLWIWWFDRQGAIQSTGINFIEDLPRFILLLACFQRFDIADWGFDEQLDPSVSLRHSDTTEPEPQTVEYEVDGKDGKLKVDFVSDLDLLVHEPFNLKGKSTNVFPVDGTQGQPPLVAKLYWPNEDHQHEVKIIQRARKNKKLVNHLPDVYGWRIIDPIGTRRIRDQLGISSNSPCRPRLLLMIIFEKLVPITKLKGDYLVYAWLQCVRAHYLLRQDGIRHLDISLGNLMLRKIKSGDKFEYYGVINDWDLGDDENNLVESRKDLTKTMLFTSLDLLKWRSPEAQVVQRYSHDLESFAWILIWVFLAVQGGKIQPVRKANQWRTSDPETSYDKRRLFLTDYWDYSPHTEWKDQWPMAAFLVGWLASRDPPPAFVHPQPRLPEDPDLVKNVIRPKMERLSGQDTTFLANTASDTNKTFNQTQASNQKNSEQDETLDERKELLRGLLDAVKTVYGDSMPTAPEIEGL</sequence>
<dbReference type="PANTHER" id="PTHR38248:SF2">
    <property type="entry name" value="FUNK1 11"/>
    <property type="match status" value="1"/>
</dbReference>
<comment type="caution">
    <text evidence="3">The sequence shown here is derived from an EMBL/GenBank/DDBJ whole genome shotgun (WGS) entry which is preliminary data.</text>
</comment>
<dbReference type="InterPro" id="IPR040976">
    <property type="entry name" value="Pkinase_fungal"/>
</dbReference>
<feature type="region of interest" description="Disordered" evidence="1">
    <location>
        <begin position="1"/>
        <end position="94"/>
    </location>
</feature>
<dbReference type="Proteomes" id="UP000027456">
    <property type="component" value="Unassembled WGS sequence"/>
</dbReference>
<evidence type="ECO:0000313" key="4">
    <source>
        <dbReference type="Proteomes" id="UP000027456"/>
    </source>
</evidence>
<feature type="domain" description="Fungal-type protein kinase" evidence="2">
    <location>
        <begin position="319"/>
        <end position="424"/>
    </location>
</feature>
<dbReference type="SUPFAM" id="SSF56112">
    <property type="entry name" value="Protein kinase-like (PK-like)"/>
    <property type="match status" value="1"/>
</dbReference>
<name>A0A074SAK2_9AGAM</name>
<dbReference type="InterPro" id="IPR011009">
    <property type="entry name" value="Kinase-like_dom_sf"/>
</dbReference>
<feature type="compositionally biased region" description="Basic and acidic residues" evidence="1">
    <location>
        <begin position="55"/>
        <end position="66"/>
    </location>
</feature>
<proteinExistence type="predicted"/>
<evidence type="ECO:0000256" key="1">
    <source>
        <dbReference type="SAM" id="MobiDB-lite"/>
    </source>
</evidence>
<dbReference type="Pfam" id="PF17667">
    <property type="entry name" value="Pkinase_fungal"/>
    <property type="match status" value="2"/>
</dbReference>
<dbReference type="EMBL" id="AZST01000853">
    <property type="protein sequence ID" value="KEP47057.1"/>
    <property type="molecule type" value="Genomic_DNA"/>
</dbReference>
<keyword evidence="4" id="KW-1185">Reference proteome</keyword>
<gene>
    <name evidence="3" type="ORF">V565_169750</name>
</gene>
<organism evidence="3 4">
    <name type="scientific">Rhizoctonia solani 123E</name>
    <dbReference type="NCBI Taxonomy" id="1423351"/>
    <lineage>
        <taxon>Eukaryota</taxon>
        <taxon>Fungi</taxon>
        <taxon>Dikarya</taxon>
        <taxon>Basidiomycota</taxon>
        <taxon>Agaricomycotina</taxon>
        <taxon>Agaricomycetes</taxon>
        <taxon>Cantharellales</taxon>
        <taxon>Ceratobasidiaceae</taxon>
        <taxon>Rhizoctonia</taxon>
    </lineage>
</organism>
<dbReference type="AlphaFoldDB" id="A0A074SAK2"/>
<dbReference type="HOGENOM" id="CLU_016736_0_0_1"/>
<feature type="domain" description="Fungal-type protein kinase" evidence="2">
    <location>
        <begin position="86"/>
        <end position="261"/>
    </location>
</feature>
<dbReference type="OrthoDB" id="5569250at2759"/>